<evidence type="ECO:0008006" key="6">
    <source>
        <dbReference type="Google" id="ProtNLM"/>
    </source>
</evidence>
<keyword evidence="2" id="KW-0812">Transmembrane</keyword>
<feature type="signal peptide" evidence="3">
    <location>
        <begin position="1"/>
        <end position="31"/>
    </location>
</feature>
<feature type="compositionally biased region" description="Low complexity" evidence="1">
    <location>
        <begin position="445"/>
        <end position="454"/>
    </location>
</feature>
<comment type="caution">
    <text evidence="4">The sequence shown here is derived from an EMBL/GenBank/DDBJ whole genome shotgun (WGS) entry which is preliminary data.</text>
</comment>
<feature type="transmembrane region" description="Helical" evidence="2">
    <location>
        <begin position="161"/>
        <end position="180"/>
    </location>
</feature>
<evidence type="ECO:0000313" key="4">
    <source>
        <dbReference type="EMBL" id="MFB9051874.1"/>
    </source>
</evidence>
<keyword evidence="5" id="KW-1185">Reference proteome</keyword>
<dbReference type="RefSeq" id="WP_382380704.1">
    <property type="nucleotide sequence ID" value="NZ_JBHMEZ010000001.1"/>
</dbReference>
<keyword evidence="3" id="KW-0732">Signal</keyword>
<feature type="chain" id="PRO_5045336386" description="Protein BatD" evidence="3">
    <location>
        <begin position="32"/>
        <end position="561"/>
    </location>
</feature>
<evidence type="ECO:0000256" key="3">
    <source>
        <dbReference type="SAM" id="SignalP"/>
    </source>
</evidence>
<organism evidence="4 5">
    <name type="scientific">Formosa undariae</name>
    <dbReference type="NCBI Taxonomy" id="1325436"/>
    <lineage>
        <taxon>Bacteria</taxon>
        <taxon>Pseudomonadati</taxon>
        <taxon>Bacteroidota</taxon>
        <taxon>Flavobacteriia</taxon>
        <taxon>Flavobacteriales</taxon>
        <taxon>Flavobacteriaceae</taxon>
        <taxon>Formosa</taxon>
    </lineage>
</organism>
<evidence type="ECO:0000256" key="1">
    <source>
        <dbReference type="SAM" id="MobiDB-lite"/>
    </source>
</evidence>
<dbReference type="Proteomes" id="UP001589605">
    <property type="component" value="Unassembled WGS sequence"/>
</dbReference>
<reference evidence="4 5" key="1">
    <citation type="submission" date="2024-09" db="EMBL/GenBank/DDBJ databases">
        <authorList>
            <person name="Sun Q."/>
            <person name="Mori K."/>
        </authorList>
    </citation>
    <scope>NUCLEOTIDE SEQUENCE [LARGE SCALE GENOMIC DNA]</scope>
    <source>
        <strain evidence="4 5">CECT 8286</strain>
    </source>
</reference>
<evidence type="ECO:0000256" key="2">
    <source>
        <dbReference type="SAM" id="Phobius"/>
    </source>
</evidence>
<keyword evidence="2" id="KW-1133">Transmembrane helix</keyword>
<accession>A0ABV5EXJ8</accession>
<dbReference type="EMBL" id="JBHMEZ010000001">
    <property type="protein sequence ID" value="MFB9051874.1"/>
    <property type="molecule type" value="Genomic_DNA"/>
</dbReference>
<evidence type="ECO:0000313" key="5">
    <source>
        <dbReference type="Proteomes" id="UP001589605"/>
    </source>
</evidence>
<feature type="transmembrane region" description="Helical" evidence="2">
    <location>
        <begin position="340"/>
        <end position="364"/>
    </location>
</feature>
<name>A0ABV5EXJ8_9FLAO</name>
<feature type="region of interest" description="Disordered" evidence="1">
    <location>
        <begin position="440"/>
        <end position="462"/>
    </location>
</feature>
<proteinExistence type="predicted"/>
<gene>
    <name evidence="4" type="ORF">ACFFVB_02170</name>
</gene>
<protein>
    <recommendedName>
        <fullName evidence="6">Protein BatD</fullName>
    </recommendedName>
</protein>
<sequence length="561" mass="63759">MKIIKFPILNHFKNSLCLLLVFSVFSSYSYAQNITSGIDSTSVKVGAQITYKIEVETDSTDLVLFMEGQSFTPLEMIHSYPVDTIKVDNKFNLIKKYGLTQFDSGHYTIPPQKIVVGDKTFQTDSLKVEIRDIVVDSTKQGLYDIKPFIEVEKINNNWWRLPLYILVGLIILGAILYWFLWRKKPLTEEEEIALLPAYERAKLALQKLDDSQFLEQSEIKEYYSELTLVLRKYLDEKVYDKALESTTDQLISRLQLLKEGNQIDFSKETIKNIESILKRADLVKFAKSAPDIELAAFDKQTIAAEIDHVKEVLPEPDEEEKLLNQQYKEDQARKKKRKKIIISVVAGIGLIALIFAGFAVKYGFNYTKDTILRHDTKELLEGQWVRSSYGVPPVIISTPDVLKRLESPVPDELKDKLQVTKFGFGTLLDVFSVNVTTQKTAPENPAGQQGGQQPPQKPEPLDLNEASERALKQLELNKVTDITVKQEKFTTPNGAEGLKTFGNGHIPVGNSDNYVPGHYVMLHFASENVLQEIIITWKNDDVYAQDMADRIVNSVELNKAE</sequence>
<keyword evidence="2" id="KW-0472">Membrane</keyword>